<dbReference type="Gene3D" id="3.90.190.10">
    <property type="entry name" value="Protein tyrosine phosphatase superfamily"/>
    <property type="match status" value="1"/>
</dbReference>
<dbReference type="GO" id="GO:0004721">
    <property type="term" value="F:phosphoprotein phosphatase activity"/>
    <property type="evidence" value="ECO:0007669"/>
    <property type="project" value="UniProtKB-KW"/>
</dbReference>
<evidence type="ECO:0000313" key="5">
    <source>
        <dbReference type="Proteomes" id="UP000526125"/>
    </source>
</evidence>
<dbReference type="InterPro" id="IPR000340">
    <property type="entry name" value="Dual-sp_phosphatase_cat-dom"/>
</dbReference>
<feature type="domain" description="Tyrosine specific protein phosphatases" evidence="3">
    <location>
        <begin position="65"/>
        <end position="134"/>
    </location>
</feature>
<keyword evidence="2" id="KW-0904">Protein phosphatase</keyword>
<reference evidence="4 5" key="1">
    <citation type="submission" date="2020-05" db="EMBL/GenBank/DDBJ databases">
        <title>Genome Sequencing of Type Strains.</title>
        <authorList>
            <person name="Lemaire J.F."/>
            <person name="Inderbitzin P."/>
            <person name="Gregorio O.A."/>
            <person name="Collins S.B."/>
            <person name="Wespe N."/>
            <person name="Knight-Connoni V."/>
        </authorList>
    </citation>
    <scope>NUCLEOTIDE SEQUENCE [LARGE SCALE GENOMIC DNA]</scope>
    <source>
        <strain evidence="4 5">LMG 21957</strain>
    </source>
</reference>
<dbReference type="PROSITE" id="PS00383">
    <property type="entry name" value="TYR_PHOSPHATASE_1"/>
    <property type="match status" value="1"/>
</dbReference>
<name>A0A7Y6BUG5_9BACL</name>
<proteinExistence type="predicted"/>
<dbReference type="InterPro" id="IPR000387">
    <property type="entry name" value="Tyr_Pase_dom"/>
</dbReference>
<dbReference type="EMBL" id="JABMCB010000169">
    <property type="protein sequence ID" value="NUU75253.1"/>
    <property type="molecule type" value="Genomic_DNA"/>
</dbReference>
<keyword evidence="5" id="KW-1185">Reference proteome</keyword>
<dbReference type="InterPro" id="IPR029021">
    <property type="entry name" value="Prot-tyrosine_phosphatase-like"/>
</dbReference>
<organism evidence="4 5">
    <name type="scientific">Paenibacillus xylanilyticus</name>
    <dbReference type="NCBI Taxonomy" id="248903"/>
    <lineage>
        <taxon>Bacteria</taxon>
        <taxon>Bacillati</taxon>
        <taxon>Bacillota</taxon>
        <taxon>Bacilli</taxon>
        <taxon>Bacillales</taxon>
        <taxon>Paenibacillaceae</taxon>
        <taxon>Paenibacillus</taxon>
    </lineage>
</organism>
<dbReference type="PROSITE" id="PS50056">
    <property type="entry name" value="TYR_PHOSPHATASE_2"/>
    <property type="match status" value="1"/>
</dbReference>
<dbReference type="AlphaFoldDB" id="A0A7Y6BUG5"/>
<evidence type="ECO:0000259" key="3">
    <source>
        <dbReference type="PROSITE" id="PS50056"/>
    </source>
</evidence>
<evidence type="ECO:0000313" key="4">
    <source>
        <dbReference type="EMBL" id="NUU75253.1"/>
    </source>
</evidence>
<dbReference type="Pfam" id="PF00782">
    <property type="entry name" value="DSPc"/>
    <property type="match status" value="1"/>
</dbReference>
<comment type="caution">
    <text evidence="4">The sequence shown here is derived from an EMBL/GenBank/DDBJ whole genome shotgun (WGS) entry which is preliminary data.</text>
</comment>
<dbReference type="PANTHER" id="PTHR47216:SF4">
    <property type="entry name" value="OS01G0859400 PROTEIN"/>
    <property type="match status" value="1"/>
</dbReference>
<gene>
    <name evidence="4" type="ORF">HP552_08410</name>
</gene>
<dbReference type="Proteomes" id="UP000526125">
    <property type="component" value="Unassembled WGS sequence"/>
</dbReference>
<dbReference type="InterPro" id="IPR016130">
    <property type="entry name" value="Tyr_Pase_AS"/>
</dbReference>
<dbReference type="SUPFAM" id="SSF52799">
    <property type="entry name" value="(Phosphotyrosine protein) phosphatases II"/>
    <property type="match status" value="1"/>
</dbReference>
<accession>A0A7Y6BUG5</accession>
<dbReference type="SMART" id="SM00195">
    <property type="entry name" value="DSPc"/>
    <property type="match status" value="1"/>
</dbReference>
<evidence type="ECO:0000256" key="1">
    <source>
        <dbReference type="ARBA" id="ARBA00022801"/>
    </source>
</evidence>
<dbReference type="RefSeq" id="WP_076215291.1">
    <property type="nucleotide sequence ID" value="NZ_JABMCB010000169.1"/>
</dbReference>
<sequence>MSNYHELVKGKVYIGGADAALSAIKEQGVTEVFDLRDDGKAQEGFPDSAHRHHYPIVENRNDQEESIKSAIQAVTEAVQEGKKVFFHCAGGRNRTGTVATALLMNLGEATTVEEAEKLAMERRPDISIKPEMRHVLKNMYEANNS</sequence>
<dbReference type="PANTHER" id="PTHR47216">
    <property type="match status" value="1"/>
</dbReference>
<protein>
    <submittedName>
        <fullName evidence="4">Protein phosphatase</fullName>
    </submittedName>
</protein>
<evidence type="ECO:0000256" key="2">
    <source>
        <dbReference type="ARBA" id="ARBA00022912"/>
    </source>
</evidence>
<keyword evidence="1" id="KW-0378">Hydrolase</keyword>
<dbReference type="InterPro" id="IPR020422">
    <property type="entry name" value="TYR_PHOSPHATASE_DUAL_dom"/>
</dbReference>